<dbReference type="InterPro" id="IPR051470">
    <property type="entry name" value="Thiol:disulfide_interchange"/>
</dbReference>
<dbReference type="Pfam" id="PF01323">
    <property type="entry name" value="DSBA"/>
    <property type="match status" value="1"/>
</dbReference>
<accession>A0ABW4N476</accession>
<keyword evidence="5" id="KW-1185">Reference proteome</keyword>
<dbReference type="InterPro" id="IPR036249">
    <property type="entry name" value="Thioredoxin-like_sf"/>
</dbReference>
<dbReference type="CDD" id="cd03023">
    <property type="entry name" value="DsbA_Com1_like"/>
    <property type="match status" value="1"/>
</dbReference>
<organism evidence="4 5">
    <name type="scientific">Phenylobacterium terrae</name>
    <dbReference type="NCBI Taxonomy" id="2665495"/>
    <lineage>
        <taxon>Bacteria</taxon>
        <taxon>Pseudomonadati</taxon>
        <taxon>Pseudomonadota</taxon>
        <taxon>Alphaproteobacteria</taxon>
        <taxon>Caulobacterales</taxon>
        <taxon>Caulobacteraceae</taxon>
        <taxon>Phenylobacterium</taxon>
    </lineage>
</organism>
<gene>
    <name evidence="4" type="ORF">ACFSC0_15400</name>
</gene>
<dbReference type="PANTHER" id="PTHR35272">
    <property type="entry name" value="THIOL:DISULFIDE INTERCHANGE PROTEIN DSBC-RELATED"/>
    <property type="match status" value="1"/>
</dbReference>
<dbReference type="PANTHER" id="PTHR35272:SF3">
    <property type="entry name" value="THIOL:DISULFIDE INTERCHANGE PROTEIN DSBC"/>
    <property type="match status" value="1"/>
</dbReference>
<keyword evidence="1" id="KW-0732">Signal</keyword>
<dbReference type="RefSeq" id="WP_377280926.1">
    <property type="nucleotide sequence ID" value="NZ_JBHRSI010000002.1"/>
</dbReference>
<dbReference type="InterPro" id="IPR001853">
    <property type="entry name" value="DSBA-like_thioredoxin_dom"/>
</dbReference>
<feature type="domain" description="Copper resistance protein ScsC N-terminal" evidence="3">
    <location>
        <begin position="25"/>
        <end position="56"/>
    </location>
</feature>
<comment type="caution">
    <text evidence="4">The sequence shown here is derived from an EMBL/GenBank/DDBJ whole genome shotgun (WGS) entry which is preliminary data.</text>
</comment>
<feature type="chain" id="PRO_5045615492" evidence="1">
    <location>
        <begin position="18"/>
        <end position="243"/>
    </location>
</feature>
<evidence type="ECO:0000259" key="2">
    <source>
        <dbReference type="Pfam" id="PF01323"/>
    </source>
</evidence>
<evidence type="ECO:0000313" key="4">
    <source>
        <dbReference type="EMBL" id="MFD1784789.1"/>
    </source>
</evidence>
<dbReference type="Gene3D" id="3.40.30.10">
    <property type="entry name" value="Glutaredoxin"/>
    <property type="match status" value="1"/>
</dbReference>
<proteinExistence type="predicted"/>
<sequence length="243" mass="25871">MSFRFALALGAAALALAGCQRSSDAAFGQKVRAYLLENPEVLVEVSQKLEEKRTAEAANLARAGYEKHQAALERDPRDVVANPNGAITVVEFYDYKCGYCKLVASEIATLIRENPDVRFVFKEYPIFGGDSLVAAQVMASPAVRPKALELHQRLMSEKALDAAAIQRNLVAVGLDPKAVQASAESEAVRQHLTDNHRLAEALGIQGTPHFIVGGTSVSGADMDALRLAIAKARAGGAQQAAAS</sequence>
<dbReference type="PROSITE" id="PS51257">
    <property type="entry name" value="PROKAR_LIPOPROTEIN"/>
    <property type="match status" value="1"/>
</dbReference>
<dbReference type="EMBL" id="JBHUEY010000006">
    <property type="protein sequence ID" value="MFD1784789.1"/>
    <property type="molecule type" value="Genomic_DNA"/>
</dbReference>
<feature type="domain" description="DSBA-like thioredoxin" evidence="2">
    <location>
        <begin position="88"/>
        <end position="227"/>
    </location>
</feature>
<reference evidence="5" key="1">
    <citation type="journal article" date="2019" name="Int. J. Syst. Evol. Microbiol.">
        <title>The Global Catalogue of Microorganisms (GCM) 10K type strain sequencing project: providing services to taxonomists for standard genome sequencing and annotation.</title>
        <authorList>
            <consortium name="The Broad Institute Genomics Platform"/>
            <consortium name="The Broad Institute Genome Sequencing Center for Infectious Disease"/>
            <person name="Wu L."/>
            <person name="Ma J."/>
        </authorList>
    </citation>
    <scope>NUCLEOTIDE SEQUENCE [LARGE SCALE GENOMIC DNA]</scope>
    <source>
        <strain evidence="5">DFY28</strain>
    </source>
</reference>
<evidence type="ECO:0000259" key="3">
    <source>
        <dbReference type="Pfam" id="PF18312"/>
    </source>
</evidence>
<dbReference type="InterPro" id="IPR041205">
    <property type="entry name" value="ScsC_N"/>
</dbReference>
<dbReference type="Proteomes" id="UP001597237">
    <property type="component" value="Unassembled WGS sequence"/>
</dbReference>
<dbReference type="Pfam" id="PF18312">
    <property type="entry name" value="ScsC_N"/>
    <property type="match status" value="1"/>
</dbReference>
<feature type="signal peptide" evidence="1">
    <location>
        <begin position="1"/>
        <end position="17"/>
    </location>
</feature>
<evidence type="ECO:0000256" key="1">
    <source>
        <dbReference type="SAM" id="SignalP"/>
    </source>
</evidence>
<name>A0ABW4N476_9CAUL</name>
<dbReference type="SUPFAM" id="SSF52833">
    <property type="entry name" value="Thioredoxin-like"/>
    <property type="match status" value="1"/>
</dbReference>
<evidence type="ECO:0000313" key="5">
    <source>
        <dbReference type="Proteomes" id="UP001597237"/>
    </source>
</evidence>
<protein>
    <submittedName>
        <fullName evidence="4">DsbA family protein</fullName>
    </submittedName>
</protein>